<gene>
    <name evidence="3" type="ORF">FHL15_002298</name>
</gene>
<dbReference type="Gene3D" id="3.40.50.300">
    <property type="entry name" value="P-loop containing nucleotide triphosphate hydrolases"/>
    <property type="match status" value="1"/>
</dbReference>
<name>A0A553I9Y0_9PEZI</name>
<dbReference type="Pfam" id="PF00931">
    <property type="entry name" value="NB-ARC"/>
    <property type="match status" value="1"/>
</dbReference>
<evidence type="ECO:0000256" key="1">
    <source>
        <dbReference type="SAM" id="MobiDB-lite"/>
    </source>
</evidence>
<dbReference type="Gene3D" id="1.25.40.10">
    <property type="entry name" value="Tetratricopeptide repeat domain"/>
    <property type="match status" value="2"/>
</dbReference>
<dbReference type="AlphaFoldDB" id="A0A553I9Y0"/>
<dbReference type="EMBL" id="VFLP01000008">
    <property type="protein sequence ID" value="TRX96992.1"/>
    <property type="molecule type" value="Genomic_DNA"/>
</dbReference>
<dbReference type="Gene3D" id="3.40.50.1820">
    <property type="entry name" value="alpha/beta hydrolase"/>
    <property type="match status" value="1"/>
</dbReference>
<dbReference type="PANTHER" id="PTHR46082:SF6">
    <property type="entry name" value="AAA+ ATPASE DOMAIN-CONTAINING PROTEIN-RELATED"/>
    <property type="match status" value="1"/>
</dbReference>
<dbReference type="PANTHER" id="PTHR46082">
    <property type="entry name" value="ATP/GTP-BINDING PROTEIN-RELATED"/>
    <property type="match status" value="1"/>
</dbReference>
<dbReference type="InterPro" id="IPR019734">
    <property type="entry name" value="TPR_rpt"/>
</dbReference>
<comment type="caution">
    <text evidence="3">The sequence shown here is derived from an EMBL/GenBank/DDBJ whole genome shotgun (WGS) entry which is preliminary data.</text>
</comment>
<dbReference type="GO" id="GO:0043531">
    <property type="term" value="F:ADP binding"/>
    <property type="evidence" value="ECO:0007669"/>
    <property type="project" value="InterPro"/>
</dbReference>
<feature type="region of interest" description="Disordered" evidence="1">
    <location>
        <begin position="1"/>
        <end position="27"/>
    </location>
</feature>
<dbReference type="OrthoDB" id="5086500at2759"/>
<dbReference type="Pfam" id="PF13424">
    <property type="entry name" value="TPR_12"/>
    <property type="match status" value="2"/>
</dbReference>
<evidence type="ECO:0000313" key="3">
    <source>
        <dbReference type="EMBL" id="TRX96992.1"/>
    </source>
</evidence>
<dbReference type="SUPFAM" id="SSF53474">
    <property type="entry name" value="alpha/beta-Hydrolases"/>
    <property type="match status" value="1"/>
</dbReference>
<feature type="region of interest" description="Disordered" evidence="1">
    <location>
        <begin position="68"/>
        <end position="96"/>
    </location>
</feature>
<evidence type="ECO:0000259" key="2">
    <source>
        <dbReference type="Pfam" id="PF00931"/>
    </source>
</evidence>
<dbReference type="SUPFAM" id="SSF48452">
    <property type="entry name" value="TPR-like"/>
    <property type="match status" value="2"/>
</dbReference>
<sequence>MSRRETPSVHRTGFTQLSHDDSPQTRSPKVNIVFVHGLRGHPQTTWEDGQIAADERTLETSSRRHRFRSIFRPQRAAATRASANDDSTQEGRGPSIRPKVFWPHDYLLDDVPEAEVWTYGYNADVIGGLFQANNQNSVSQHGRDLAVKLEREVDNQASRSMRAHSLGGIIVKDAIRRSEPCQSRTKLIIFLGTPHRGSSYAGWGAIASNLVSLAFQDSNKGIVQSLEVNSEALDNIQEEFLRIAHKDGIKVHSFQEARAISGVKGLHGKVVDDYSSKVGLPPAFETVESIDANHMQIARCRNKADPQYRDIVGVLKHFIRSGKLSGQVQDSTSTIHIESERGPSQGDLGVAISNSAASQASRHHYYIPLSRNRRFTGRNSILGELKDKLFVGKECQKLAVVGLGGVGKTQVALQLAYWVMDNQLDYSIFWVPAQSDESFEKAYVEMARRFKIQVKVNEDLKEAVRRYLESEQSEKWLLIVDNADDMEIFFGSSDKPGGIGKYLPERDNGLTLFTTRSREVAIAIAGSDVIDLHEMTIAQAAAYLNQNQMPIKKYLGLLRNTEQNLVNLMSREFYDNTRYQGSQNAVATTWLVSFDHIRRSDPNAAKLLSFVSFIEPKAIPQTILPGPWVEEEMEHAIGVLCGYAFLVRRGHENTFDMHRNRSKWREYLPHAQHALQVTQEYQNVKRFDLFYLIGRCLYEDRRFKEAIIALEKTVQWREQHLSEEDDNLLGPEHALAHAYLGDRRIKEAIEIFEHVVAVRRDRLEEEDSRRLTSEHELARAYLEDRKIKEAIMIFEHVVAIEENTLRKEDESRLISEHELARAYLYNGQIKEAIQILEHVVAVEKVTLPEEYHDRLASEQALAYAYLNDRQTEKAIRILERVVAIEKTALREEDDSRLVSEHTLAKAYLETNQLRKSVEILEHVVAIRRKTLAKDDFERLSSEQTLARAYMQTGRIREAVQLLEDVVAIKKEMLIIEEDKLVSQNLLTEAHSMS</sequence>
<feature type="domain" description="NB-ARC" evidence="2">
    <location>
        <begin position="382"/>
        <end position="533"/>
    </location>
</feature>
<dbReference type="Proteomes" id="UP000319160">
    <property type="component" value="Unassembled WGS sequence"/>
</dbReference>
<organism evidence="3 4">
    <name type="scientific">Xylaria flabelliformis</name>
    <dbReference type="NCBI Taxonomy" id="2512241"/>
    <lineage>
        <taxon>Eukaryota</taxon>
        <taxon>Fungi</taxon>
        <taxon>Dikarya</taxon>
        <taxon>Ascomycota</taxon>
        <taxon>Pezizomycotina</taxon>
        <taxon>Sordariomycetes</taxon>
        <taxon>Xylariomycetidae</taxon>
        <taxon>Xylariales</taxon>
        <taxon>Xylariaceae</taxon>
        <taxon>Xylaria</taxon>
    </lineage>
</organism>
<dbReference type="InterPro" id="IPR011990">
    <property type="entry name" value="TPR-like_helical_dom_sf"/>
</dbReference>
<keyword evidence="4" id="KW-1185">Reference proteome</keyword>
<dbReference type="InterPro" id="IPR002182">
    <property type="entry name" value="NB-ARC"/>
</dbReference>
<dbReference type="InterPro" id="IPR053137">
    <property type="entry name" value="NLR-like"/>
</dbReference>
<accession>A0A553I9Y0</accession>
<dbReference type="InterPro" id="IPR029058">
    <property type="entry name" value="AB_hydrolase_fold"/>
</dbReference>
<dbReference type="InterPro" id="IPR027417">
    <property type="entry name" value="P-loop_NTPase"/>
</dbReference>
<dbReference type="SMART" id="SM00028">
    <property type="entry name" value="TPR"/>
    <property type="match status" value="7"/>
</dbReference>
<protein>
    <recommendedName>
        <fullName evidence="2">NB-ARC domain-containing protein</fullName>
    </recommendedName>
</protein>
<evidence type="ECO:0000313" key="4">
    <source>
        <dbReference type="Proteomes" id="UP000319160"/>
    </source>
</evidence>
<reference evidence="4" key="1">
    <citation type="submission" date="2019-06" db="EMBL/GenBank/DDBJ databases">
        <title>Draft genome sequence of the griseofulvin-producing fungus Xylaria cubensis strain G536.</title>
        <authorList>
            <person name="Mead M.E."/>
            <person name="Raja H.A."/>
            <person name="Steenwyk J.L."/>
            <person name="Knowles S.L."/>
            <person name="Oberlies N.H."/>
            <person name="Rokas A."/>
        </authorList>
    </citation>
    <scope>NUCLEOTIDE SEQUENCE [LARGE SCALE GENOMIC DNA]</scope>
    <source>
        <strain evidence="4">G536</strain>
    </source>
</reference>
<dbReference type="SUPFAM" id="SSF52540">
    <property type="entry name" value="P-loop containing nucleoside triphosphate hydrolases"/>
    <property type="match status" value="1"/>
</dbReference>
<proteinExistence type="predicted"/>